<evidence type="ECO:0000256" key="2">
    <source>
        <dbReference type="ARBA" id="ARBA00004818"/>
    </source>
</evidence>
<evidence type="ECO:0000256" key="4">
    <source>
        <dbReference type="ARBA" id="ARBA00013078"/>
    </source>
</evidence>
<dbReference type="InterPro" id="IPR050155">
    <property type="entry name" value="HAD-like_hydrolase_sf"/>
</dbReference>
<comment type="pathway">
    <text evidence="2">Organic acid metabolism; glycolate biosynthesis; glycolate from 2-phosphoglycolate: step 1/1.</text>
</comment>
<dbReference type="GO" id="GO:0008967">
    <property type="term" value="F:phosphoglycolate phosphatase activity"/>
    <property type="evidence" value="ECO:0007669"/>
    <property type="project" value="UniProtKB-EC"/>
</dbReference>
<comment type="caution">
    <text evidence="5">The sequence shown here is derived from an EMBL/GenBank/DDBJ whole genome shotgun (WGS) entry which is preliminary data.</text>
</comment>
<dbReference type="InterPro" id="IPR023198">
    <property type="entry name" value="PGP-like_dom2"/>
</dbReference>
<dbReference type="InterPro" id="IPR023214">
    <property type="entry name" value="HAD_sf"/>
</dbReference>
<dbReference type="SUPFAM" id="SSF56784">
    <property type="entry name" value="HAD-like"/>
    <property type="match status" value="1"/>
</dbReference>
<gene>
    <name evidence="5" type="ORF">EOI86_22140</name>
</gene>
<dbReference type="PANTHER" id="PTHR43434:SF1">
    <property type="entry name" value="PHOSPHOGLYCOLATE PHOSPHATASE"/>
    <property type="match status" value="1"/>
</dbReference>
<dbReference type="Gene3D" id="3.40.50.1000">
    <property type="entry name" value="HAD superfamily/HAD-like"/>
    <property type="match status" value="1"/>
</dbReference>
<dbReference type="AlphaFoldDB" id="A0A437QGZ6"/>
<dbReference type="PRINTS" id="PR00413">
    <property type="entry name" value="HADHALOGNASE"/>
</dbReference>
<dbReference type="Proteomes" id="UP000287447">
    <property type="component" value="Unassembled WGS sequence"/>
</dbReference>
<dbReference type="EC" id="3.1.3.18" evidence="4"/>
<protein>
    <recommendedName>
        <fullName evidence="4">phosphoglycolate phosphatase</fullName>
        <ecNumber evidence="4">3.1.3.18</ecNumber>
    </recommendedName>
</protein>
<dbReference type="NCBIfam" id="TIGR01549">
    <property type="entry name" value="HAD-SF-IA-v1"/>
    <property type="match status" value="1"/>
</dbReference>
<dbReference type="SFLD" id="SFLDS00003">
    <property type="entry name" value="Haloacid_Dehalogenase"/>
    <property type="match status" value="1"/>
</dbReference>
<organism evidence="5 6">
    <name type="scientific">Hwanghaeella grinnelliae</name>
    <dbReference type="NCBI Taxonomy" id="2500179"/>
    <lineage>
        <taxon>Bacteria</taxon>
        <taxon>Pseudomonadati</taxon>
        <taxon>Pseudomonadota</taxon>
        <taxon>Alphaproteobacteria</taxon>
        <taxon>Rhodospirillales</taxon>
        <taxon>Rhodospirillaceae</taxon>
        <taxon>Hwanghaeella</taxon>
    </lineage>
</organism>
<reference evidence="6" key="1">
    <citation type="submission" date="2019-01" db="EMBL/GenBank/DDBJ databases">
        <title>Gri0909 isolated from a small marine red alga.</title>
        <authorList>
            <person name="Kim J."/>
            <person name="Jeong S.E."/>
            <person name="Jeon C.O."/>
        </authorList>
    </citation>
    <scope>NUCLEOTIDE SEQUENCE [LARGE SCALE GENOMIC DNA]</scope>
    <source>
        <strain evidence="6">Gri0909</strain>
    </source>
</reference>
<sequence length="238" mass="25215">MNAFSADIAGVLFDKDGTLIDYEATWGAANWRAAYFFADGRQDVADAMMEAGGWDHATGRTLPGTPLVVDTIEEIAEIWTAVLPPHKRDLAGMKSLLHVMMSTDVGAEPLADLHVLFDGLRGMGMRLGVATNDTEAGVHATLGPLDVVSKLDFIVGYDSGHGAKPGPGMVLAFADHIQAAPERVIMVGDNVHDLEAGRSAGAKTVGVLTGNMPREELEPLADYILDNVDGLIALLARP</sequence>
<comment type="catalytic activity">
    <reaction evidence="1">
        <text>2-phosphoglycolate + H2O = glycolate + phosphate</text>
        <dbReference type="Rhea" id="RHEA:14369"/>
        <dbReference type="ChEBI" id="CHEBI:15377"/>
        <dbReference type="ChEBI" id="CHEBI:29805"/>
        <dbReference type="ChEBI" id="CHEBI:43474"/>
        <dbReference type="ChEBI" id="CHEBI:58033"/>
        <dbReference type="EC" id="3.1.3.18"/>
    </reaction>
</comment>
<comment type="similarity">
    <text evidence="3">Belongs to the HAD-like hydrolase superfamily. CbbY/CbbZ/Gph/YieH family.</text>
</comment>
<dbReference type="GO" id="GO:0005829">
    <property type="term" value="C:cytosol"/>
    <property type="evidence" value="ECO:0007669"/>
    <property type="project" value="TreeGrafter"/>
</dbReference>
<accession>A0A437QGZ6</accession>
<evidence type="ECO:0000313" key="5">
    <source>
        <dbReference type="EMBL" id="RVU33837.1"/>
    </source>
</evidence>
<name>A0A437QGZ6_9PROT</name>
<dbReference type="InterPro" id="IPR006439">
    <property type="entry name" value="HAD-SF_hydro_IA"/>
</dbReference>
<evidence type="ECO:0000256" key="1">
    <source>
        <dbReference type="ARBA" id="ARBA00000830"/>
    </source>
</evidence>
<proteinExistence type="inferred from homology"/>
<dbReference type="PANTHER" id="PTHR43434">
    <property type="entry name" value="PHOSPHOGLYCOLATE PHOSPHATASE"/>
    <property type="match status" value="1"/>
</dbReference>
<dbReference type="OrthoDB" id="9797743at2"/>
<keyword evidence="5" id="KW-0378">Hydrolase</keyword>
<dbReference type="SFLD" id="SFLDG01129">
    <property type="entry name" value="C1.5:_HAD__Beta-PGM__Phosphata"/>
    <property type="match status" value="1"/>
</dbReference>
<evidence type="ECO:0000256" key="3">
    <source>
        <dbReference type="ARBA" id="ARBA00006171"/>
    </source>
</evidence>
<dbReference type="InterPro" id="IPR036412">
    <property type="entry name" value="HAD-like_sf"/>
</dbReference>
<evidence type="ECO:0000313" key="6">
    <source>
        <dbReference type="Proteomes" id="UP000287447"/>
    </source>
</evidence>
<keyword evidence="6" id="KW-1185">Reference proteome</keyword>
<dbReference type="RefSeq" id="WP_127767867.1">
    <property type="nucleotide sequence ID" value="NZ_SADE01000004.1"/>
</dbReference>
<dbReference type="EMBL" id="SADE01000004">
    <property type="protein sequence ID" value="RVU33837.1"/>
    <property type="molecule type" value="Genomic_DNA"/>
</dbReference>
<dbReference type="GO" id="GO:0006281">
    <property type="term" value="P:DNA repair"/>
    <property type="evidence" value="ECO:0007669"/>
    <property type="project" value="TreeGrafter"/>
</dbReference>
<dbReference type="Gene3D" id="1.10.150.240">
    <property type="entry name" value="Putative phosphatase, domain 2"/>
    <property type="match status" value="1"/>
</dbReference>
<dbReference type="Pfam" id="PF00702">
    <property type="entry name" value="Hydrolase"/>
    <property type="match status" value="1"/>
</dbReference>